<dbReference type="EMBL" id="CP133659">
    <property type="protein sequence ID" value="WMW65040.1"/>
    <property type="molecule type" value="Genomic_DNA"/>
</dbReference>
<keyword evidence="3" id="KW-1185">Reference proteome</keyword>
<accession>A0ABY9R391</accession>
<dbReference type="CDD" id="cd03809">
    <property type="entry name" value="GT4_MtfB-like"/>
    <property type="match status" value="1"/>
</dbReference>
<dbReference type="SUPFAM" id="SSF53756">
    <property type="entry name" value="UDP-Glycosyltransferase/glycogen phosphorylase"/>
    <property type="match status" value="1"/>
</dbReference>
<evidence type="ECO:0000259" key="1">
    <source>
        <dbReference type="Pfam" id="PF00534"/>
    </source>
</evidence>
<dbReference type="Pfam" id="PF00534">
    <property type="entry name" value="Glycos_transf_1"/>
    <property type="match status" value="1"/>
</dbReference>
<dbReference type="PANTHER" id="PTHR46401">
    <property type="entry name" value="GLYCOSYLTRANSFERASE WBBK-RELATED"/>
    <property type="match status" value="1"/>
</dbReference>
<sequence length="390" mass="43742">MTLVAWEVPNHPGWVGGLNYFVNLAKALFSLPHRQVQPVLLGEGTQLPPPLNSLPCVPYPVLSARGYGASRLLDAARRRLLHDGGMLARQLRQHDIQLLSHGQILGKRSPVPAMCWIPDFQHRHLPNFFTPEDRIARDRVQASIARNAQAVVLSSEHARSDYLRLFPHRAAPSYVLPFVAATPTEELPASEAVLPRHGINEPYFHVPNQLWAHKNHHIVCDALRVLVSRGHCPLVVSTGQTQDYRNPTFFNDLTARVRDLGLSERFRFLGLLPYAEVTTIMSNAVALINPSLFEGWSTTVEEAKSLGKHLLLSDIAVHREQAPERCTYFAPDDAEGLAAAMQEALRKHDIKTEQAEMKRAAELLPKRMQAYAHAYEAIVLQVIKNNLSQR</sequence>
<dbReference type="Gene3D" id="3.40.50.2000">
    <property type="entry name" value="Glycogen Phosphorylase B"/>
    <property type="match status" value="1"/>
</dbReference>
<organism evidence="2 3">
    <name type="scientific">Nitratidesulfovibrio liaohensis</name>
    <dbReference type="NCBI Taxonomy" id="2604158"/>
    <lineage>
        <taxon>Bacteria</taxon>
        <taxon>Pseudomonadati</taxon>
        <taxon>Thermodesulfobacteriota</taxon>
        <taxon>Desulfovibrionia</taxon>
        <taxon>Desulfovibrionales</taxon>
        <taxon>Desulfovibrionaceae</taxon>
        <taxon>Nitratidesulfovibrio</taxon>
    </lineage>
</organism>
<dbReference type="PANTHER" id="PTHR46401:SF8">
    <property type="entry name" value="BLL6006 PROTEIN"/>
    <property type="match status" value="1"/>
</dbReference>
<evidence type="ECO:0000313" key="2">
    <source>
        <dbReference type="EMBL" id="WMW65040.1"/>
    </source>
</evidence>
<dbReference type="RefSeq" id="WP_309541081.1">
    <property type="nucleotide sequence ID" value="NZ_CP133659.1"/>
</dbReference>
<proteinExistence type="predicted"/>
<reference evidence="2" key="1">
    <citation type="submission" date="2023-09" db="EMBL/GenBank/DDBJ databases">
        <authorList>
            <consortium name="CW5 consortium"/>
            <person name="Lu C.-W."/>
        </authorList>
    </citation>
    <scope>NUCLEOTIDE SEQUENCE</scope>
    <source>
        <strain evidence="2">KPS</strain>
    </source>
</reference>
<feature type="domain" description="Glycosyl transferase family 1" evidence="1">
    <location>
        <begin position="201"/>
        <end position="358"/>
    </location>
</feature>
<evidence type="ECO:0000313" key="3">
    <source>
        <dbReference type="Proteomes" id="UP001180616"/>
    </source>
</evidence>
<gene>
    <name evidence="2" type="ORF">KPS_003132</name>
</gene>
<dbReference type="Proteomes" id="UP001180616">
    <property type="component" value="Chromosome"/>
</dbReference>
<name>A0ABY9R391_9BACT</name>
<protein>
    <submittedName>
        <fullName evidence="2">Glycosyltransferase family 4 protein</fullName>
    </submittedName>
</protein>
<dbReference type="InterPro" id="IPR001296">
    <property type="entry name" value="Glyco_trans_1"/>
</dbReference>